<keyword evidence="3" id="KW-1185">Reference proteome</keyword>
<reference evidence="2" key="2">
    <citation type="submission" date="2017-07" db="EMBL/GenBank/DDBJ databases">
        <title>WGS assembly of Populus trichocarpa.</title>
        <authorList>
            <person name="Tuskan G."/>
            <person name="Difazio S."/>
            <person name="Jansson S."/>
            <person name="Bohlmann J."/>
            <person name="Grigoriev I."/>
            <person name="Hellsten U."/>
            <person name="Putnam N."/>
            <person name="Ralph S."/>
            <person name="Rombauts S."/>
            <person name="Salamov A."/>
            <person name="Schein J."/>
            <person name="Sterck L."/>
            <person name="Aerts A."/>
            <person name="Bhalerao R."/>
            <person name="Bhalerao R."/>
            <person name="Blaudez D."/>
            <person name="Boerjan W."/>
            <person name="Brun A."/>
            <person name="Brunner A."/>
            <person name="Busov V."/>
            <person name="Campbell M."/>
            <person name="Carlson J."/>
            <person name="Chalot M."/>
            <person name="Chapman J."/>
            <person name="Chen G."/>
            <person name="Cooper D."/>
            <person name="Coutinho P."/>
            <person name="Couturier J."/>
            <person name="Covert S."/>
            <person name="Cronk Q."/>
            <person name="Cunningham R."/>
            <person name="Davis J."/>
            <person name="Degroeve S."/>
            <person name="Dejardin A."/>
            <person name="Depamphilis C."/>
            <person name="Detter J."/>
            <person name="Dirks B."/>
            <person name="Dubchak I."/>
            <person name="Duplessis S."/>
            <person name="Ehlting J."/>
            <person name="Ellis B."/>
            <person name="Gendler K."/>
            <person name="Goodstein D."/>
            <person name="Gribskov M."/>
            <person name="Grimwood J."/>
            <person name="Groover A."/>
            <person name="Gunter L."/>
            <person name="Hamberger B."/>
            <person name="Heinze B."/>
            <person name="Helariutta Y."/>
            <person name="Henrissat B."/>
            <person name="Holligan D."/>
            <person name="Holt R."/>
            <person name="Huang W."/>
            <person name="Islam-Faridi N."/>
            <person name="Jones S."/>
            <person name="Jones-Rhoades M."/>
            <person name="Jorgensen R."/>
            <person name="Joshi C."/>
            <person name="Kangasjarvi J."/>
            <person name="Karlsson J."/>
            <person name="Kelleher C."/>
            <person name="Kirkpatrick R."/>
            <person name="Kirst M."/>
            <person name="Kohler A."/>
            <person name="Kalluri U."/>
            <person name="Larimer F."/>
            <person name="Leebens-Mack J."/>
            <person name="Leple J."/>
            <person name="Locascio P."/>
            <person name="Lou Y."/>
            <person name="Lucas S."/>
            <person name="Martin F."/>
            <person name="Montanini B."/>
            <person name="Napoli C."/>
            <person name="Nelson D."/>
            <person name="Nelson C."/>
            <person name="Nieminen K."/>
            <person name="Nilsson O."/>
            <person name="Pereda V."/>
            <person name="Peter G."/>
            <person name="Philippe R."/>
            <person name="Pilate G."/>
            <person name="Poliakov A."/>
            <person name="Razumovskaya J."/>
            <person name="Richardson P."/>
            <person name="Rinaldi C."/>
            <person name="Ritland K."/>
            <person name="Rouze P."/>
            <person name="Ryaboy D."/>
            <person name="Schmutz J."/>
            <person name="Schrader J."/>
            <person name="Segerman B."/>
            <person name="Shin H."/>
            <person name="Siddiqui A."/>
            <person name="Sterky F."/>
            <person name="Terry A."/>
            <person name="Tsai C."/>
            <person name="Uberbacher E."/>
            <person name="Unneberg P."/>
            <person name="Vahala J."/>
            <person name="Wall K."/>
            <person name="Wessler S."/>
            <person name="Yang G."/>
            <person name="Yin T."/>
            <person name="Douglas C."/>
            <person name="Marra M."/>
            <person name="Sandberg G."/>
            <person name="Van De Peer Y."/>
            <person name="Rokhsar D."/>
        </authorList>
    </citation>
    <scope>NUCLEOTIDE SEQUENCE</scope>
    <source>
        <strain evidence="2">Nisqually-1</strain>
    </source>
</reference>
<proteinExistence type="predicted"/>
<evidence type="ECO:0000256" key="1">
    <source>
        <dbReference type="SAM" id="SignalP"/>
    </source>
</evidence>
<organism evidence="2 3">
    <name type="scientific">Populus trichocarpa</name>
    <name type="common">Western balsam poplar</name>
    <name type="synonym">Populus balsamifera subsp. trichocarpa</name>
    <dbReference type="NCBI Taxonomy" id="3694"/>
    <lineage>
        <taxon>Eukaryota</taxon>
        <taxon>Viridiplantae</taxon>
        <taxon>Streptophyta</taxon>
        <taxon>Embryophyta</taxon>
        <taxon>Tracheophyta</taxon>
        <taxon>Spermatophyta</taxon>
        <taxon>Magnoliopsida</taxon>
        <taxon>eudicotyledons</taxon>
        <taxon>Gunneridae</taxon>
        <taxon>Pentapetalae</taxon>
        <taxon>rosids</taxon>
        <taxon>fabids</taxon>
        <taxon>Malpighiales</taxon>
        <taxon>Salicaceae</taxon>
        <taxon>Saliceae</taxon>
        <taxon>Populus</taxon>
    </lineage>
</organism>
<evidence type="ECO:0000313" key="2">
    <source>
        <dbReference type="EMBL" id="RQO98591.1"/>
    </source>
</evidence>
<feature type="signal peptide" evidence="1">
    <location>
        <begin position="1"/>
        <end position="16"/>
    </location>
</feature>
<reference evidence="2 3" key="1">
    <citation type="journal article" date="2006" name="Science">
        <title>The genome of black cottonwood, Populus trichocarpa (Torr. &amp; Gray).</title>
        <authorList>
            <person name="Tuskan G.A."/>
            <person name="Difazio S."/>
            <person name="Jansson S."/>
            <person name="Bohlmann J."/>
            <person name="Grigoriev I."/>
            <person name="Hellsten U."/>
            <person name="Putnam N."/>
            <person name="Ralph S."/>
            <person name="Rombauts S."/>
            <person name="Salamov A."/>
            <person name="Schein J."/>
            <person name="Sterck L."/>
            <person name="Aerts A."/>
            <person name="Bhalerao R.R."/>
            <person name="Bhalerao R.P."/>
            <person name="Blaudez D."/>
            <person name="Boerjan W."/>
            <person name="Brun A."/>
            <person name="Brunner A."/>
            <person name="Busov V."/>
            <person name="Campbell M."/>
            <person name="Carlson J."/>
            <person name="Chalot M."/>
            <person name="Chapman J."/>
            <person name="Chen G.L."/>
            <person name="Cooper D."/>
            <person name="Coutinho P.M."/>
            <person name="Couturier J."/>
            <person name="Covert S."/>
            <person name="Cronk Q."/>
            <person name="Cunningham R."/>
            <person name="Davis J."/>
            <person name="Degroeve S."/>
            <person name="Dejardin A."/>
            <person name="Depamphilis C."/>
            <person name="Detter J."/>
            <person name="Dirks B."/>
            <person name="Dubchak I."/>
            <person name="Duplessis S."/>
            <person name="Ehlting J."/>
            <person name="Ellis B."/>
            <person name="Gendler K."/>
            <person name="Goodstein D."/>
            <person name="Gribskov M."/>
            <person name="Grimwood J."/>
            <person name="Groover A."/>
            <person name="Gunter L."/>
            <person name="Hamberger B."/>
            <person name="Heinze B."/>
            <person name="Helariutta Y."/>
            <person name="Henrissat B."/>
            <person name="Holligan D."/>
            <person name="Holt R."/>
            <person name="Huang W."/>
            <person name="Islam-Faridi N."/>
            <person name="Jones S."/>
            <person name="Jones-Rhoades M."/>
            <person name="Jorgensen R."/>
            <person name="Joshi C."/>
            <person name="Kangasjarvi J."/>
            <person name="Karlsson J."/>
            <person name="Kelleher C."/>
            <person name="Kirkpatrick R."/>
            <person name="Kirst M."/>
            <person name="Kohler A."/>
            <person name="Kalluri U."/>
            <person name="Larimer F."/>
            <person name="Leebens-Mack J."/>
            <person name="Leple J.C."/>
            <person name="Locascio P."/>
            <person name="Lou Y."/>
            <person name="Lucas S."/>
            <person name="Martin F."/>
            <person name="Montanini B."/>
            <person name="Napoli C."/>
            <person name="Nelson D.R."/>
            <person name="Nelson C."/>
            <person name="Nieminen K."/>
            <person name="Nilsson O."/>
            <person name="Pereda V."/>
            <person name="Peter G."/>
            <person name="Philippe R."/>
            <person name="Pilate G."/>
            <person name="Poliakov A."/>
            <person name="Razumovskaya J."/>
            <person name="Richardson P."/>
            <person name="Rinaldi C."/>
            <person name="Ritland K."/>
            <person name="Rouze P."/>
            <person name="Ryaboy D."/>
            <person name="Schmutz J."/>
            <person name="Schrader J."/>
            <person name="Segerman B."/>
            <person name="Shin H."/>
            <person name="Siddiqui A."/>
            <person name="Sterky F."/>
            <person name="Terry A."/>
            <person name="Tsai C.J."/>
            <person name="Uberbacher E."/>
            <person name="Unneberg P."/>
            <person name="Vahala J."/>
            <person name="Wall K."/>
            <person name="Wessler S."/>
            <person name="Yang G."/>
            <person name="Yin T."/>
            <person name="Douglas C."/>
            <person name="Marra M."/>
            <person name="Sandberg G."/>
            <person name="Van de Peer Y."/>
            <person name="Rokhsar D."/>
        </authorList>
    </citation>
    <scope>NUCLEOTIDE SEQUENCE [LARGE SCALE GENOMIC DNA]</scope>
    <source>
        <strain evidence="3">cv. Nisqually</strain>
        <strain evidence="2">Nisqually-1</strain>
    </source>
</reference>
<dbReference type="InParanoid" id="A0A3N7GPJ7"/>
<dbReference type="AlphaFoldDB" id="A0A3N7GPJ7"/>
<keyword evidence="1" id="KW-0732">Signal</keyword>
<evidence type="ECO:0000313" key="3">
    <source>
        <dbReference type="Proteomes" id="UP000006729"/>
    </source>
</evidence>
<sequence>MPFFWVFLVLLCSCHHWHKLLMFSTKIPVLVG</sequence>
<gene>
    <name evidence="2" type="ORF">POPTR_012G110750</name>
</gene>
<dbReference type="Proteomes" id="UP000006729">
    <property type="component" value="Chromosome 12"/>
</dbReference>
<protein>
    <submittedName>
        <fullName evidence="2">Uncharacterized protein</fullName>
    </submittedName>
</protein>
<name>A0A3N7GPJ7_POPTR</name>
<dbReference type="EMBL" id="CM009301">
    <property type="protein sequence ID" value="RQO98592.1"/>
    <property type="molecule type" value="Genomic_DNA"/>
</dbReference>
<accession>A0A3N7GPJ7</accession>
<feature type="chain" id="PRO_5033386309" evidence="1">
    <location>
        <begin position="17"/>
        <end position="32"/>
    </location>
</feature>
<dbReference type="EMBL" id="CM009301">
    <property type="protein sequence ID" value="RQO98591.1"/>
    <property type="molecule type" value="Genomic_DNA"/>
</dbReference>
<dbReference type="Gramene" id="Potri.012G110750.1.v4.1">
    <property type="protein sequence ID" value="Potri.012G110750.1.v4.1"/>
    <property type="gene ID" value="Potri.012G110750.v4.1"/>
</dbReference>